<dbReference type="Proteomes" id="UP000326354">
    <property type="component" value="Chromosome"/>
</dbReference>
<dbReference type="KEGG" id="uam:UABAM_06143"/>
<organism evidence="2 3">
    <name type="scientific">Uabimicrobium amorphum</name>
    <dbReference type="NCBI Taxonomy" id="2596890"/>
    <lineage>
        <taxon>Bacteria</taxon>
        <taxon>Pseudomonadati</taxon>
        <taxon>Planctomycetota</taxon>
        <taxon>Candidatus Uabimicrobiia</taxon>
        <taxon>Candidatus Uabimicrobiales</taxon>
        <taxon>Candidatus Uabimicrobiaceae</taxon>
        <taxon>Candidatus Uabimicrobium</taxon>
    </lineage>
</organism>
<dbReference type="PANTHER" id="PTHR42941">
    <property type="entry name" value="SLL1037 PROTEIN"/>
    <property type="match status" value="1"/>
</dbReference>
<dbReference type="InterPro" id="IPR043504">
    <property type="entry name" value="Peptidase_S1_PA_chymotrypsin"/>
</dbReference>
<dbReference type="Gene3D" id="1.20.1050.10">
    <property type="match status" value="1"/>
</dbReference>
<protein>
    <submittedName>
        <fullName evidence="2">C4-dicarboxylate ABC transporter substrate-binding protein</fullName>
    </submittedName>
</protein>
<dbReference type="Gene3D" id="1.25.40.10">
    <property type="entry name" value="Tetratricopeptide repeat domain"/>
    <property type="match status" value="3"/>
</dbReference>
<gene>
    <name evidence="2" type="ORF">UABAM_06143</name>
</gene>
<proteinExistence type="predicted"/>
<dbReference type="RefSeq" id="WP_173013663.1">
    <property type="nucleotide sequence ID" value="NZ_AP019860.1"/>
</dbReference>
<name>A0A5S9F6I4_UABAM</name>
<reference evidence="2 3" key="1">
    <citation type="submission" date="2019-08" db="EMBL/GenBank/DDBJ databases">
        <title>Complete genome sequence of Candidatus Uab amorphum.</title>
        <authorList>
            <person name="Shiratori T."/>
            <person name="Suzuki S."/>
            <person name="Kakizawa Y."/>
            <person name="Ishida K."/>
        </authorList>
    </citation>
    <scope>NUCLEOTIDE SEQUENCE [LARGE SCALE GENOMIC DNA]</scope>
    <source>
        <strain evidence="2 3">SRT547</strain>
    </source>
</reference>
<dbReference type="NCBIfam" id="TIGR02122">
    <property type="entry name" value="TRAP_TAXI"/>
    <property type="match status" value="1"/>
</dbReference>
<dbReference type="Pfam" id="PF13365">
    <property type="entry name" value="Trypsin_2"/>
    <property type="match status" value="1"/>
</dbReference>
<feature type="coiled-coil region" evidence="1">
    <location>
        <begin position="156"/>
        <end position="190"/>
    </location>
</feature>
<dbReference type="SMART" id="SM00028">
    <property type="entry name" value="TPR"/>
    <property type="match status" value="6"/>
</dbReference>
<dbReference type="SUPFAM" id="SSF53850">
    <property type="entry name" value="Periplasmic binding protein-like II"/>
    <property type="match status" value="1"/>
</dbReference>
<dbReference type="InterPro" id="IPR011852">
    <property type="entry name" value="TRAP_TAXI"/>
</dbReference>
<dbReference type="InterPro" id="IPR011990">
    <property type="entry name" value="TPR-like_helical_dom_sf"/>
</dbReference>
<keyword evidence="1" id="KW-0175">Coiled coil</keyword>
<evidence type="ECO:0000313" key="2">
    <source>
        <dbReference type="EMBL" id="BBM87728.1"/>
    </source>
</evidence>
<dbReference type="PANTHER" id="PTHR42941:SF1">
    <property type="entry name" value="SLL1037 PROTEIN"/>
    <property type="match status" value="1"/>
</dbReference>
<evidence type="ECO:0000313" key="3">
    <source>
        <dbReference type="Proteomes" id="UP000326354"/>
    </source>
</evidence>
<dbReference type="Gene3D" id="2.40.10.10">
    <property type="entry name" value="Trypsin-like serine proteases"/>
    <property type="match status" value="2"/>
</dbReference>
<dbReference type="Gene3D" id="3.40.190.10">
    <property type="entry name" value="Periplasmic binding protein-like II"/>
    <property type="match status" value="2"/>
</dbReference>
<keyword evidence="3" id="KW-1185">Reference proteome</keyword>
<dbReference type="SUPFAM" id="SSF50494">
    <property type="entry name" value="Trypsin-like serine proteases"/>
    <property type="match status" value="1"/>
</dbReference>
<dbReference type="SUPFAM" id="SSF48452">
    <property type="entry name" value="TPR-like"/>
    <property type="match status" value="2"/>
</dbReference>
<sequence>MKRMMTLLLLLPMLFASERYVYIQSIEITKKNAAGKSWDGFYGKPDILLSISVWQNSQWLTIFESKKFKDTFAVQKGFPTRISIAAKQKIRMEVFDNDLQKNDLVGRHEFVVDAEVLSGKEQTLSFGRVTKLVYHTLPYKDDEDRDAYSRKQRLKIQAYEEQLAAKNKLIQKYKREIKDLQEVIKQYQLLGEKYGIDEIKDLHRDVVEFSSENATNEFHKYTPYRDITSLFELQYPHSWSVTNDIMPSAFSTKFQAKKMESIEVHVTLGDETATSVLEEYKRKLPSFLNNAPLSREKSHRVESWNDTQLVVGHFTTEDKAQNWRALFYKQNAVQFFIRVNLTAEHEHIWHHLRKTLRFFPEKFIAKRKDTPMSTADVVKLAKKATVLVHANYGKKRGTGTGWFIHPAGYIITNHHVCFDHKDDYKQAKELHISWDSGVANQKVRAKLVAAWYQEKPVHKDIALLKIEGGNYPYLPMANPQNTIESDRILTLGFPRTDVFGSSDITITEGTIIRLVENPYGKLDVIYIDAQITSGNSGGPCYDLNLGGVIGINTAIHTGSLHGYNITLPVSIAVEEFPEVFYPSNRKLQMADHYKLASYYASRKWYRGASREFFHLTRLQPKNDLFWALLGQTSLKNAVLKNKVKAVAYLKKALEINAKNRIALETLGKYYANEKDNKNAFLHYNHLIHFYPKNANAYIHRAKLLVEAQRYKEAIHDAKIALELHESPEPHALLGKIYYLQQKFVEGQEQYKKALAINQRFITADLGRVAYYLYTRAYTTAEAEYSLLLKKYPENVQMELEVAKFYYAHKKNKAKALRHYQQVLAIYKKRKMTPDLYVLRAIAQLAYSLQEYNIALNAYIARLSLEVDNDGKFDTYVGLGNVYLKTKQYAYSDAYYCLAFATNPKDKVLKKFLQGKKLEPLSVPLLNKLIFTQPARVVARIIMVANLNFTYSNEQIYKMSAKLPVDIYNALLLRAKNKWLPIRPQIKSRVKINDHLLKNCVVKAMKFYPKNNKWYVDFRFTNNNSVAVTKIKINANLQNQAKKTIKVVFIDPKETIQPGETKEYTQVFLVPFIKYAHVRFVYLKIYNLQQTKATKPVAPKTQLHLAVGSAQGTYYQKGLSIQQLLAKDQIEVVLRESPGAFRNLLSIANNEVDIAFTQFDSWLATAIDKQLKKKIEQVAIITPVGTEEIHILVRKDAKVQRLQDLQDKTVHLGADTSGTSITAGILLNMAGVDINSITADYSSPQKAVEKLLSGEIDAMFYTVGAPAELFKNIDQSYRDHIALLEISPDFIASIQKKSTGIYGTTVIAAGTYPWLTKDTVVLNTLSLLITHRSQSSTMIKKVFDLILENKDFLQKSHASWGKIDKHLLQRIPEYYLHDGVK</sequence>
<evidence type="ECO:0000256" key="1">
    <source>
        <dbReference type="SAM" id="Coils"/>
    </source>
</evidence>
<dbReference type="Pfam" id="PF16868">
    <property type="entry name" value="NMT1_3"/>
    <property type="match status" value="1"/>
</dbReference>
<dbReference type="EMBL" id="AP019860">
    <property type="protein sequence ID" value="BBM87728.1"/>
    <property type="molecule type" value="Genomic_DNA"/>
</dbReference>
<dbReference type="InterPro" id="IPR009003">
    <property type="entry name" value="Peptidase_S1_PA"/>
</dbReference>
<accession>A0A5S9F6I4</accession>
<dbReference type="InterPro" id="IPR019734">
    <property type="entry name" value="TPR_rpt"/>
</dbReference>